<organism evidence="3 4">
    <name type="scientific">Tessaracoccus defluvii</name>
    <dbReference type="NCBI Taxonomy" id="1285901"/>
    <lineage>
        <taxon>Bacteria</taxon>
        <taxon>Bacillati</taxon>
        <taxon>Actinomycetota</taxon>
        <taxon>Actinomycetes</taxon>
        <taxon>Propionibacteriales</taxon>
        <taxon>Propionibacteriaceae</taxon>
        <taxon>Tessaracoccus</taxon>
    </lineage>
</organism>
<dbReference type="InterPro" id="IPR003488">
    <property type="entry name" value="DprA"/>
</dbReference>
<reference evidence="3 4" key="1">
    <citation type="submission" date="2020-08" db="EMBL/GenBank/DDBJ databases">
        <title>Genome sequence of Tessaracoccus defluvii JCM 17540T.</title>
        <authorList>
            <person name="Hyun D.-W."/>
            <person name="Bae J.-W."/>
        </authorList>
    </citation>
    <scope>NUCLEOTIDE SEQUENCE [LARGE SCALE GENOMIC DNA]</scope>
    <source>
        <strain evidence="3 4">JCM 17540</strain>
    </source>
</reference>
<feature type="domain" description="Smf/DprA SLOG" evidence="2">
    <location>
        <begin position="70"/>
        <end position="285"/>
    </location>
</feature>
<name>A0A7H0H992_9ACTN</name>
<dbReference type="PANTHER" id="PTHR43022">
    <property type="entry name" value="PROTEIN SMF"/>
    <property type="match status" value="1"/>
</dbReference>
<proteinExistence type="inferred from homology"/>
<evidence type="ECO:0000256" key="1">
    <source>
        <dbReference type="ARBA" id="ARBA00006525"/>
    </source>
</evidence>
<dbReference type="NCBIfam" id="TIGR00732">
    <property type="entry name" value="dprA"/>
    <property type="match status" value="1"/>
</dbReference>
<evidence type="ECO:0000313" key="4">
    <source>
        <dbReference type="Proteomes" id="UP000516117"/>
    </source>
</evidence>
<dbReference type="AlphaFoldDB" id="A0A7H0H992"/>
<dbReference type="Pfam" id="PF02481">
    <property type="entry name" value="DNA_processg_A"/>
    <property type="match status" value="1"/>
</dbReference>
<dbReference type="Gene3D" id="3.40.50.450">
    <property type="match status" value="1"/>
</dbReference>
<dbReference type="InterPro" id="IPR057666">
    <property type="entry name" value="DrpA_SLOG"/>
</dbReference>
<protein>
    <submittedName>
        <fullName evidence="3">DNA-protecting protein DprA</fullName>
    </submittedName>
</protein>
<accession>A0A7H0H992</accession>
<dbReference type="Proteomes" id="UP000516117">
    <property type="component" value="Chromosome"/>
</dbReference>
<dbReference type="KEGG" id="tdf:H9L22_07415"/>
<dbReference type="SUPFAM" id="SSF102405">
    <property type="entry name" value="MCP/YpsA-like"/>
    <property type="match status" value="1"/>
</dbReference>
<dbReference type="GO" id="GO:0009294">
    <property type="term" value="P:DNA-mediated transformation"/>
    <property type="evidence" value="ECO:0007669"/>
    <property type="project" value="InterPro"/>
</dbReference>
<evidence type="ECO:0000313" key="3">
    <source>
        <dbReference type="EMBL" id="QNP57108.1"/>
    </source>
</evidence>
<keyword evidence="4" id="KW-1185">Reference proteome</keyword>
<comment type="similarity">
    <text evidence="1">Belongs to the DprA/Smf family.</text>
</comment>
<dbReference type="PANTHER" id="PTHR43022:SF1">
    <property type="entry name" value="PROTEIN SMF"/>
    <property type="match status" value="1"/>
</dbReference>
<evidence type="ECO:0000259" key="2">
    <source>
        <dbReference type="Pfam" id="PF02481"/>
    </source>
</evidence>
<dbReference type="RefSeq" id="WP_187722206.1">
    <property type="nucleotide sequence ID" value="NZ_BAABBL010000012.1"/>
</dbReference>
<dbReference type="EMBL" id="CP060789">
    <property type="protein sequence ID" value="QNP57108.1"/>
    <property type="molecule type" value="Genomic_DNA"/>
</dbReference>
<sequence>MTGEREARMGLCALGSQGAPALARAVVEFGAVDVWEGLLRAGDTTRFSRLAASVDITAVTSATAACGARFVVPGDDEWPAALAGLEDVEVAGQAGVPFGLWLKGQPLASAGGVAVVGARACTGYGERAAAELSADLAVGGRPIISGLAYGIDAAAHRGALGVGGYTAAVVASGVDRPYPAGNATLAAAVSRGGTIISELPPGALPARGAFLARNRIIAALAEAVIVVEAALRSGAKNTASWGNAVGRRVLAVPGPITSSLSSTPHRLIRDGEATLVGGAEDVERELAPLGAAADGPTRGDRRPIDELAQELREVREAVAAGERVTAAELGRRTGQNTVTALALAAELVELGWLDGEGGVFALPSRPTPVRAERR</sequence>
<gene>
    <name evidence="3" type="primary">dprA</name>
    <name evidence="3" type="ORF">H9L22_07415</name>
</gene>